<dbReference type="InterPro" id="IPR035016">
    <property type="entry name" value="NHL_PKND"/>
</dbReference>
<accession>A0A1A3KFF9</accession>
<sequence length="282" mass="29368">MTVAAIAAILFFQNMSGESPKGQVVLPFTGLNDIGGVAVDNSGAVYVTDSKANRVLKLAAGSTTAAELPFTGLDNPHGVAVDSSGSVYVADTGNNRVLRLASGEKSPTQLPFTGFNSGNRPTRVAVDAKGTVYCMDSVQLLKLPAGSSKMVYVQSGEAWLSNSAGMAVDRNGAVYLLAVDTIYYGKSETSVLKMDADRSQPTKLEPPVAGLKRPAGLAVDGNGALYIADEETNRILKLPSGAKDPIELPFTGLNEPGDVAVDKAGNVYVVDTGNKRVIKLST</sequence>
<dbReference type="PANTHER" id="PTHR24104">
    <property type="entry name" value="E3 UBIQUITIN-PROTEIN LIGASE NHLRC1-RELATED"/>
    <property type="match status" value="1"/>
</dbReference>
<evidence type="ECO:0000313" key="4">
    <source>
        <dbReference type="Proteomes" id="UP000093925"/>
    </source>
</evidence>
<name>A0A1A3KFF9_MYCAS</name>
<evidence type="ECO:0008006" key="5">
    <source>
        <dbReference type="Google" id="ProtNLM"/>
    </source>
</evidence>
<dbReference type="SUPFAM" id="SSF63829">
    <property type="entry name" value="Calcium-dependent phosphotriesterase"/>
    <property type="match status" value="1"/>
</dbReference>
<dbReference type="EMBL" id="LZLM01000099">
    <property type="protein sequence ID" value="OBJ83138.1"/>
    <property type="molecule type" value="Genomic_DNA"/>
</dbReference>
<dbReference type="InterPro" id="IPR001258">
    <property type="entry name" value="NHL_repeat"/>
</dbReference>
<organism evidence="3 4">
    <name type="scientific">Mycobacterium asiaticum</name>
    <dbReference type="NCBI Taxonomy" id="1790"/>
    <lineage>
        <taxon>Bacteria</taxon>
        <taxon>Bacillati</taxon>
        <taxon>Actinomycetota</taxon>
        <taxon>Actinomycetes</taxon>
        <taxon>Mycobacteriales</taxon>
        <taxon>Mycobacteriaceae</taxon>
        <taxon>Mycobacterium</taxon>
    </lineage>
</organism>
<feature type="repeat" description="NHL" evidence="2">
    <location>
        <begin position="62"/>
        <end position="103"/>
    </location>
</feature>
<protein>
    <recommendedName>
        <fullName evidence="5">SMP-30/Gluconolactonase/LRE-like region domain-containing protein</fullName>
    </recommendedName>
</protein>
<reference evidence="3 4" key="1">
    <citation type="submission" date="2016-06" db="EMBL/GenBank/DDBJ databases">
        <authorList>
            <person name="Kjaerup R.B."/>
            <person name="Dalgaard T.S."/>
            <person name="Juul-Madsen H.R."/>
        </authorList>
    </citation>
    <scope>NUCLEOTIDE SEQUENCE [LARGE SCALE GENOMIC DNA]</scope>
    <source>
        <strain evidence="3 4">1276495.2</strain>
    </source>
</reference>
<dbReference type="InterPro" id="IPR050952">
    <property type="entry name" value="TRIM-NHL_E3_ligases"/>
</dbReference>
<feature type="repeat" description="NHL" evidence="2">
    <location>
        <begin position="247"/>
        <end position="282"/>
    </location>
</feature>
<dbReference type="Gene3D" id="2.120.10.30">
    <property type="entry name" value="TolB, C-terminal domain"/>
    <property type="match status" value="1"/>
</dbReference>
<dbReference type="PANTHER" id="PTHR24104:SF25">
    <property type="entry name" value="PROTEIN LIN-41"/>
    <property type="match status" value="1"/>
</dbReference>
<comment type="caution">
    <text evidence="3">The sequence shown here is derived from an EMBL/GenBank/DDBJ whole genome shotgun (WGS) entry which is preliminary data.</text>
</comment>
<evidence type="ECO:0000313" key="3">
    <source>
        <dbReference type="EMBL" id="OBJ83138.1"/>
    </source>
</evidence>
<dbReference type="Proteomes" id="UP000093925">
    <property type="component" value="Unassembled WGS sequence"/>
</dbReference>
<dbReference type="PROSITE" id="PS51125">
    <property type="entry name" value="NHL"/>
    <property type="match status" value="3"/>
</dbReference>
<dbReference type="GO" id="GO:0008270">
    <property type="term" value="F:zinc ion binding"/>
    <property type="evidence" value="ECO:0007669"/>
    <property type="project" value="UniProtKB-KW"/>
</dbReference>
<feature type="repeat" description="NHL" evidence="2">
    <location>
        <begin position="36"/>
        <end position="61"/>
    </location>
</feature>
<gene>
    <name evidence="3" type="ORF">A5640_18805</name>
</gene>
<dbReference type="Pfam" id="PF01436">
    <property type="entry name" value="NHL"/>
    <property type="match status" value="4"/>
</dbReference>
<dbReference type="Gene3D" id="2.40.10.500">
    <property type="match status" value="2"/>
</dbReference>
<dbReference type="CDD" id="cd14952">
    <property type="entry name" value="NHL_PKND_like"/>
    <property type="match status" value="1"/>
</dbReference>
<dbReference type="InterPro" id="IPR011042">
    <property type="entry name" value="6-blade_b-propeller_TolB-like"/>
</dbReference>
<keyword evidence="1" id="KW-0677">Repeat</keyword>
<dbReference type="AlphaFoldDB" id="A0A1A3KFF9"/>
<evidence type="ECO:0000256" key="1">
    <source>
        <dbReference type="ARBA" id="ARBA00022737"/>
    </source>
</evidence>
<proteinExistence type="predicted"/>
<evidence type="ECO:0000256" key="2">
    <source>
        <dbReference type="PROSITE-ProRule" id="PRU00504"/>
    </source>
</evidence>